<dbReference type="EMBL" id="CATQJA010002648">
    <property type="protein sequence ID" value="CAJ0577124.1"/>
    <property type="molecule type" value="Genomic_DNA"/>
</dbReference>
<comment type="subcellular location">
    <subcellularLocation>
        <location evidence="1">Membrane</location>
        <topology evidence="1">Multi-pass membrane protein</topology>
    </subcellularLocation>
</comment>
<dbReference type="GO" id="GO:0005230">
    <property type="term" value="F:extracellular ligand-gated monoatomic ion channel activity"/>
    <property type="evidence" value="ECO:0007669"/>
    <property type="project" value="InterPro"/>
</dbReference>
<accession>A0AA36G626</accession>
<reference evidence="4" key="1">
    <citation type="submission" date="2023-06" db="EMBL/GenBank/DDBJ databases">
        <authorList>
            <person name="Delattre M."/>
        </authorList>
    </citation>
    <scope>NUCLEOTIDE SEQUENCE</scope>
    <source>
        <strain evidence="4">AF72</strain>
    </source>
</reference>
<dbReference type="SUPFAM" id="SSF90112">
    <property type="entry name" value="Neurotransmitter-gated ion-channel transmembrane pore"/>
    <property type="match status" value="1"/>
</dbReference>
<feature type="non-terminal residue" evidence="4">
    <location>
        <position position="1"/>
    </location>
</feature>
<proteinExistence type="predicted"/>
<protein>
    <recommendedName>
        <fullName evidence="3">Neurotransmitter-gated ion-channel transmembrane domain-containing protein</fullName>
    </recommendedName>
</protein>
<dbReference type="AlphaFoldDB" id="A0AA36G626"/>
<evidence type="ECO:0000259" key="3">
    <source>
        <dbReference type="Pfam" id="PF02932"/>
    </source>
</evidence>
<dbReference type="InterPro" id="IPR006029">
    <property type="entry name" value="Neurotrans-gated_channel_TM"/>
</dbReference>
<keyword evidence="5" id="KW-1185">Reference proteome</keyword>
<feature type="domain" description="Neurotransmitter-gated ion-channel transmembrane" evidence="3">
    <location>
        <begin position="74"/>
        <end position="126"/>
    </location>
</feature>
<dbReference type="Gene3D" id="2.70.170.10">
    <property type="entry name" value="Neurotransmitter-gated ion-channel ligand-binding domain"/>
    <property type="match status" value="1"/>
</dbReference>
<dbReference type="InterPro" id="IPR038050">
    <property type="entry name" value="Neuro_actylchol_rec"/>
</dbReference>
<dbReference type="InterPro" id="IPR036734">
    <property type="entry name" value="Neur_chan_lig-bd_sf"/>
</dbReference>
<dbReference type="InterPro" id="IPR036719">
    <property type="entry name" value="Neuro-gated_channel_TM_sf"/>
</dbReference>
<dbReference type="GO" id="GO:0004888">
    <property type="term" value="F:transmembrane signaling receptor activity"/>
    <property type="evidence" value="ECO:0007669"/>
    <property type="project" value="InterPro"/>
</dbReference>
<dbReference type="Gene3D" id="1.20.58.390">
    <property type="entry name" value="Neurotransmitter-gated ion-channel transmembrane domain"/>
    <property type="match status" value="1"/>
</dbReference>
<evidence type="ECO:0000313" key="4">
    <source>
        <dbReference type="EMBL" id="CAJ0577124.1"/>
    </source>
</evidence>
<gene>
    <name evidence="4" type="ORF">MSPICULIGERA_LOCUS15402</name>
</gene>
<evidence type="ECO:0000313" key="5">
    <source>
        <dbReference type="Proteomes" id="UP001177023"/>
    </source>
</evidence>
<evidence type="ECO:0000256" key="1">
    <source>
        <dbReference type="ARBA" id="ARBA00004141"/>
    </source>
</evidence>
<dbReference type="InterPro" id="IPR006201">
    <property type="entry name" value="Neur_channel"/>
</dbReference>
<evidence type="ECO:0000256" key="2">
    <source>
        <dbReference type="SAM" id="Phobius"/>
    </source>
</evidence>
<dbReference type="CDD" id="cd19051">
    <property type="entry name" value="LGIC_TM_cation"/>
    <property type="match status" value="1"/>
</dbReference>
<comment type="caution">
    <text evidence="4">The sequence shown here is derived from an EMBL/GenBank/DDBJ whole genome shotgun (WGS) entry which is preliminary data.</text>
</comment>
<dbReference type="Proteomes" id="UP001177023">
    <property type="component" value="Unassembled WGS sequence"/>
</dbReference>
<feature type="transmembrane region" description="Helical" evidence="2">
    <location>
        <begin position="103"/>
        <end position="124"/>
    </location>
</feature>
<name>A0AA36G626_9BILA</name>
<dbReference type="PANTHER" id="PTHR18945">
    <property type="entry name" value="NEUROTRANSMITTER GATED ION CHANNEL"/>
    <property type="match status" value="1"/>
</dbReference>
<sequence length="136" mass="15411">MGPWVYTKDEMTLILPVDHWDPEGTTFKGNTEWEYLSLDGYVHLDDGYADGTSYYEIVFTLSLRRKYMYYVMVLILPCFICCTLCLFGLFIPSEATGLRYEKVNLGVSTLLAISMILQTVSAAMPKDKKLPRLGGA</sequence>
<keyword evidence="2" id="KW-1133">Transmembrane helix</keyword>
<dbReference type="GO" id="GO:0016020">
    <property type="term" value="C:membrane"/>
    <property type="evidence" value="ECO:0007669"/>
    <property type="project" value="UniProtKB-SubCell"/>
</dbReference>
<dbReference type="Pfam" id="PF02932">
    <property type="entry name" value="Neur_chan_memb"/>
    <property type="match status" value="1"/>
</dbReference>
<keyword evidence="2" id="KW-0472">Membrane</keyword>
<organism evidence="4 5">
    <name type="scientific">Mesorhabditis spiculigera</name>
    <dbReference type="NCBI Taxonomy" id="96644"/>
    <lineage>
        <taxon>Eukaryota</taxon>
        <taxon>Metazoa</taxon>
        <taxon>Ecdysozoa</taxon>
        <taxon>Nematoda</taxon>
        <taxon>Chromadorea</taxon>
        <taxon>Rhabditida</taxon>
        <taxon>Rhabditina</taxon>
        <taxon>Rhabditomorpha</taxon>
        <taxon>Rhabditoidea</taxon>
        <taxon>Rhabditidae</taxon>
        <taxon>Mesorhabditinae</taxon>
        <taxon>Mesorhabditis</taxon>
    </lineage>
</organism>
<feature type="transmembrane region" description="Helical" evidence="2">
    <location>
        <begin position="67"/>
        <end position="91"/>
    </location>
</feature>
<keyword evidence="2" id="KW-0812">Transmembrane</keyword>